<feature type="binding site" evidence="4">
    <location>
        <position position="135"/>
    </location>
    <ligand>
        <name>pyridoxal 5'-phosphate</name>
        <dbReference type="ChEBI" id="CHEBI:597326"/>
    </ligand>
</feature>
<keyword evidence="1 4" id="KW-0662">Pyridine nucleotide biosynthesis</keyword>
<feature type="signal peptide" evidence="6">
    <location>
        <begin position="1"/>
        <end position="18"/>
    </location>
</feature>
<reference evidence="7 8" key="1">
    <citation type="submission" date="2022-07" db="EMBL/GenBank/DDBJ databases">
        <title>Genome-wide signatures of adaptation to extreme environments.</title>
        <authorList>
            <person name="Cho C.H."/>
            <person name="Yoon H.S."/>
        </authorList>
    </citation>
    <scope>NUCLEOTIDE SEQUENCE [LARGE SCALE GENOMIC DNA]</scope>
    <source>
        <strain evidence="7 8">108.79 E11</strain>
    </source>
</reference>
<keyword evidence="3 4" id="KW-0663">Pyridoxal phosphate</keyword>
<comment type="subcellular location">
    <subcellularLocation>
        <location evidence="4 5">Cytoplasm</location>
    </subcellularLocation>
</comment>
<evidence type="ECO:0000313" key="8">
    <source>
        <dbReference type="Proteomes" id="UP001300502"/>
    </source>
</evidence>
<comment type="cofactor">
    <cofactor evidence="4 5">
        <name>pyridoxal 5'-phosphate</name>
        <dbReference type="ChEBI" id="CHEBI:597326"/>
    </cofactor>
</comment>
<evidence type="ECO:0000256" key="1">
    <source>
        <dbReference type="ARBA" id="ARBA00022642"/>
    </source>
</evidence>
<comment type="function">
    <text evidence="4 5">Catalyzes the cleavage of L-kynurenine (L-Kyn) and L-3-hydroxykynurenine (L-3OHKyn) into anthranilic acid (AA) and 3-hydroxyanthranilic acid (3-OHAA), respectively.</text>
</comment>
<feature type="binding site" evidence="4">
    <location>
        <position position="250"/>
    </location>
    <ligand>
        <name>pyridoxal 5'-phosphate</name>
        <dbReference type="ChEBI" id="CHEBI:597326"/>
    </ligand>
</feature>
<comment type="similarity">
    <text evidence="4 5">Belongs to the kynureninase family.</text>
</comment>
<keyword evidence="2 4" id="KW-0378">Hydrolase</keyword>
<evidence type="ECO:0000256" key="5">
    <source>
        <dbReference type="PIRNR" id="PIRNR038800"/>
    </source>
</evidence>
<comment type="pathway">
    <text evidence="4 5">Cofactor biosynthesis; NAD(+) biosynthesis; quinolinate from L-kynurenine: step 2/3.</text>
</comment>
<dbReference type="AlphaFoldDB" id="A0AAV9IMM0"/>
<gene>
    <name evidence="4" type="primary">KYNU</name>
    <name evidence="7" type="ORF">GAYE_SCF63G6642</name>
</gene>
<organism evidence="7 8">
    <name type="scientific">Galdieria yellowstonensis</name>
    <dbReference type="NCBI Taxonomy" id="3028027"/>
    <lineage>
        <taxon>Eukaryota</taxon>
        <taxon>Rhodophyta</taxon>
        <taxon>Bangiophyceae</taxon>
        <taxon>Galdieriales</taxon>
        <taxon>Galdieriaceae</taxon>
        <taxon>Galdieria</taxon>
    </lineage>
</organism>
<feature type="chain" id="PRO_5043978899" description="Kynureninase" evidence="6">
    <location>
        <begin position="19"/>
        <end position="461"/>
    </location>
</feature>
<comment type="subunit">
    <text evidence="4 5">Homodimer.</text>
</comment>
<dbReference type="GO" id="GO:0097053">
    <property type="term" value="P:L-kynurenine catabolic process"/>
    <property type="evidence" value="ECO:0007669"/>
    <property type="project" value="UniProtKB-UniRule"/>
</dbReference>
<feature type="binding site" evidence="4">
    <location>
        <position position="272"/>
    </location>
    <ligand>
        <name>pyridoxal 5'-phosphate</name>
        <dbReference type="ChEBI" id="CHEBI:597326"/>
    </ligand>
</feature>
<feature type="binding site" evidence="4">
    <location>
        <position position="333"/>
    </location>
    <ligand>
        <name>pyridoxal 5'-phosphate</name>
        <dbReference type="ChEBI" id="CHEBI:597326"/>
    </ligand>
</feature>
<comment type="catalytic activity">
    <reaction evidence="5">
        <text>3-hydroxy-L-kynurenine + H2O = 3-hydroxyanthranilate + L-alanine + H(+)</text>
        <dbReference type="Rhea" id="RHEA:25143"/>
        <dbReference type="ChEBI" id="CHEBI:15377"/>
        <dbReference type="ChEBI" id="CHEBI:15378"/>
        <dbReference type="ChEBI" id="CHEBI:36559"/>
        <dbReference type="ChEBI" id="CHEBI:57972"/>
        <dbReference type="ChEBI" id="CHEBI:58125"/>
        <dbReference type="EC" id="3.7.1.3"/>
    </reaction>
</comment>
<dbReference type="GO" id="GO:0030429">
    <property type="term" value="F:kynureninase activity"/>
    <property type="evidence" value="ECO:0007669"/>
    <property type="project" value="UniProtKB-UniRule"/>
</dbReference>
<dbReference type="EC" id="3.7.1.3" evidence="4 5"/>
<dbReference type="GO" id="GO:0005737">
    <property type="term" value="C:cytoplasm"/>
    <property type="evidence" value="ECO:0007669"/>
    <property type="project" value="UniProtKB-SubCell"/>
</dbReference>
<comment type="caution">
    <text evidence="4">Lacks conserved residue(s) required for the propagation of feature annotation.</text>
</comment>
<dbReference type="EMBL" id="JANCYU010000068">
    <property type="protein sequence ID" value="KAK4528697.1"/>
    <property type="molecule type" value="Genomic_DNA"/>
</dbReference>
<evidence type="ECO:0000256" key="6">
    <source>
        <dbReference type="SAM" id="SignalP"/>
    </source>
</evidence>
<comment type="catalytic activity">
    <reaction evidence="4 5">
        <text>L-kynurenine + H2O = anthranilate + L-alanine + H(+)</text>
        <dbReference type="Rhea" id="RHEA:16813"/>
        <dbReference type="ChEBI" id="CHEBI:15377"/>
        <dbReference type="ChEBI" id="CHEBI:15378"/>
        <dbReference type="ChEBI" id="CHEBI:16567"/>
        <dbReference type="ChEBI" id="CHEBI:57959"/>
        <dbReference type="ChEBI" id="CHEBI:57972"/>
        <dbReference type="EC" id="3.7.1.3"/>
    </reaction>
</comment>
<dbReference type="Proteomes" id="UP001300502">
    <property type="component" value="Unassembled WGS sequence"/>
</dbReference>
<dbReference type="GO" id="GO:0019441">
    <property type="term" value="P:L-tryptophan catabolic process to kynurenine"/>
    <property type="evidence" value="ECO:0007669"/>
    <property type="project" value="TreeGrafter"/>
</dbReference>
<feature type="binding site" evidence="4">
    <location>
        <position position="247"/>
    </location>
    <ligand>
        <name>pyridoxal 5'-phosphate</name>
        <dbReference type="ChEBI" id="CHEBI:597326"/>
    </ligand>
</feature>
<dbReference type="PANTHER" id="PTHR14084">
    <property type="entry name" value="KYNURENINASE"/>
    <property type="match status" value="1"/>
</dbReference>
<evidence type="ECO:0000256" key="4">
    <source>
        <dbReference type="HAMAP-Rule" id="MF_03017"/>
    </source>
</evidence>
<name>A0AAV9IMM0_9RHOD</name>
<protein>
    <recommendedName>
        <fullName evidence="4 5">Kynureninase</fullName>
        <ecNumber evidence="4 5">3.7.1.3</ecNumber>
    </recommendedName>
    <alternativeName>
        <fullName evidence="4">L-kynurenine hydrolase</fullName>
    </alternativeName>
</protein>
<accession>A0AAV9IMM0</accession>
<dbReference type="GO" id="GO:0030170">
    <property type="term" value="F:pyridoxal phosphate binding"/>
    <property type="evidence" value="ECO:0007669"/>
    <property type="project" value="UniProtKB-UniRule"/>
</dbReference>
<feature type="modified residue" description="N6-(pyridoxal phosphate)lysine" evidence="4">
    <location>
        <position position="273"/>
    </location>
</feature>
<dbReference type="GO" id="GO:0019805">
    <property type="term" value="P:quinolinate biosynthetic process"/>
    <property type="evidence" value="ECO:0007669"/>
    <property type="project" value="UniProtKB-UniRule"/>
</dbReference>
<dbReference type="NCBIfam" id="TIGR01814">
    <property type="entry name" value="kynureninase"/>
    <property type="match status" value="1"/>
</dbReference>
<dbReference type="HAMAP" id="MF_01970">
    <property type="entry name" value="Kynureninase"/>
    <property type="match status" value="1"/>
</dbReference>
<evidence type="ECO:0000313" key="7">
    <source>
        <dbReference type="EMBL" id="KAK4528697.1"/>
    </source>
</evidence>
<comment type="pathway">
    <text evidence="4 5">Amino-acid degradation; L-kynurenine degradation; L-alanine and anthranilate from L-kynurenine: step 1/1.</text>
</comment>
<dbReference type="InterPro" id="IPR010111">
    <property type="entry name" value="Kynureninase"/>
</dbReference>
<keyword evidence="4 5" id="KW-0963">Cytoplasm</keyword>
<dbReference type="GO" id="GO:0043420">
    <property type="term" value="P:anthranilate metabolic process"/>
    <property type="evidence" value="ECO:0007669"/>
    <property type="project" value="UniProtKB-UniRule"/>
</dbReference>
<feature type="binding site" evidence="4">
    <location>
        <position position="134"/>
    </location>
    <ligand>
        <name>pyridoxal 5'-phosphate</name>
        <dbReference type="ChEBI" id="CHEBI:597326"/>
    </ligand>
</feature>
<proteinExistence type="inferred from homology"/>
<dbReference type="InterPro" id="IPR015424">
    <property type="entry name" value="PyrdxlP-dep_Trfase"/>
</dbReference>
<sequence length="461" mass="52016">MSAMQTNSSLALSFLTLAENLQCLVNDVLFAKKLDEQDRLASFREAFHIPTVEDSESQSKERKSKIYLCSNSLGLEPKNTESKLLSHLETWKNRAVEGHFSGTEPWASIEDVPIPYLSKLVGALPSEITCMNSLTVNLHLFLLAFYRPTSKKYKILIEASAFPSDDYAIQSQILLHGYSPEESIIRVAPKEDGFLFSENDILEEIYNNVDSLCLVLLPGVHYLSGQVFPMEKIARTCQELSIFVGFDLAHAVGNIPLHLHDWGVDFACWCSYKYLCGGPGGIAGAFLHQRHSKKNIKELPRLVGWWANRRETRFQMKSDLDCSPGISGFQVSNPSVFSIVPVIAALQVFDRTSMSQIREKSVHLTGYLAFLIERELLDDVEIITPREPSQRGCQLSLRLKRHKLREIHEALTGRGVVCDTREPDVLRVAPFPLYNTYIEVLEFVQILSSILHSAEITVQEK</sequence>
<feature type="binding site" evidence="4">
    <location>
        <begin position="162"/>
        <end position="165"/>
    </location>
    <ligand>
        <name>pyridoxal 5'-phosphate</name>
        <dbReference type="ChEBI" id="CHEBI:597326"/>
    </ligand>
</feature>
<feature type="binding site" evidence="4">
    <location>
        <position position="305"/>
    </location>
    <ligand>
        <name>pyridoxal 5'-phosphate</name>
        <dbReference type="ChEBI" id="CHEBI:597326"/>
    </ligand>
</feature>
<dbReference type="PANTHER" id="PTHR14084:SF0">
    <property type="entry name" value="KYNURENINASE"/>
    <property type="match status" value="1"/>
</dbReference>
<dbReference type="InterPro" id="IPR015422">
    <property type="entry name" value="PyrdxlP-dep_Trfase_small"/>
</dbReference>
<dbReference type="GO" id="GO:0034354">
    <property type="term" value="P:'de novo' NAD+ biosynthetic process from L-tryptophan"/>
    <property type="evidence" value="ECO:0007669"/>
    <property type="project" value="UniProtKB-UniRule"/>
</dbReference>
<dbReference type="Pfam" id="PF22580">
    <property type="entry name" value="KYNU_C"/>
    <property type="match status" value="1"/>
</dbReference>
<dbReference type="InterPro" id="IPR015421">
    <property type="entry name" value="PyrdxlP-dep_Trfase_major"/>
</dbReference>
<dbReference type="FunFam" id="3.40.640.10:FF:000031">
    <property type="entry name" value="Kynureninase"/>
    <property type="match status" value="1"/>
</dbReference>
<dbReference type="Gene3D" id="3.90.1150.10">
    <property type="entry name" value="Aspartate Aminotransferase, domain 1"/>
    <property type="match status" value="1"/>
</dbReference>
<evidence type="ECO:0000256" key="3">
    <source>
        <dbReference type="ARBA" id="ARBA00022898"/>
    </source>
</evidence>
<dbReference type="PIRSF" id="PIRSF038800">
    <property type="entry name" value="KYNU"/>
    <property type="match status" value="1"/>
</dbReference>
<dbReference type="Gene3D" id="3.40.640.10">
    <property type="entry name" value="Type I PLP-dependent aspartate aminotransferase-like (Major domain)"/>
    <property type="match status" value="1"/>
</dbReference>
<keyword evidence="6" id="KW-0732">Signal</keyword>
<dbReference type="SUPFAM" id="SSF53383">
    <property type="entry name" value="PLP-dependent transferases"/>
    <property type="match status" value="1"/>
</dbReference>
<comment type="caution">
    <text evidence="7">The sequence shown here is derived from an EMBL/GenBank/DDBJ whole genome shotgun (WGS) entry which is preliminary data.</text>
</comment>
<evidence type="ECO:0000256" key="2">
    <source>
        <dbReference type="ARBA" id="ARBA00022801"/>
    </source>
</evidence>
<keyword evidence="8" id="KW-1185">Reference proteome</keyword>